<feature type="compositionally biased region" description="Polar residues" evidence="1">
    <location>
        <begin position="363"/>
        <end position="374"/>
    </location>
</feature>
<name>A0A3Q1BWF8_AMPOC</name>
<dbReference type="PROSITE" id="PS50010">
    <property type="entry name" value="DH_2"/>
    <property type="match status" value="1"/>
</dbReference>
<dbReference type="OMA" id="DLWLQCP"/>
<dbReference type="InterPro" id="IPR011993">
    <property type="entry name" value="PH-like_dom_sf"/>
</dbReference>
<dbReference type="SUPFAM" id="SSF50729">
    <property type="entry name" value="PH domain-like"/>
    <property type="match status" value="1"/>
</dbReference>
<dbReference type="InterPro" id="IPR001849">
    <property type="entry name" value="PH_domain"/>
</dbReference>
<feature type="compositionally biased region" description="Basic and acidic residues" evidence="1">
    <location>
        <begin position="255"/>
        <end position="265"/>
    </location>
</feature>
<dbReference type="CDD" id="cd13242">
    <property type="entry name" value="PH_puratrophin-1"/>
    <property type="match status" value="1"/>
</dbReference>
<reference evidence="4 5" key="1">
    <citation type="submission" date="2022-01" db="EMBL/GenBank/DDBJ databases">
        <title>A chromosome-scale genome assembly of the false clownfish, Amphiprion ocellaris.</title>
        <authorList>
            <person name="Ryu T."/>
        </authorList>
    </citation>
    <scope>NUCLEOTIDE SEQUENCE [LARGE SCALE GENOMIC DNA]</scope>
</reference>
<feature type="compositionally biased region" description="Basic and acidic residues" evidence="1">
    <location>
        <begin position="228"/>
        <end position="237"/>
    </location>
</feature>
<accession>A0A3Q1BWF8</accession>
<feature type="region of interest" description="Disordered" evidence="1">
    <location>
        <begin position="219"/>
        <end position="317"/>
    </location>
</feature>
<evidence type="ECO:0000259" key="2">
    <source>
        <dbReference type="PROSITE" id="PS50003"/>
    </source>
</evidence>
<dbReference type="Gene3D" id="1.20.900.10">
    <property type="entry name" value="Dbl homology (DH) domain"/>
    <property type="match status" value="1"/>
</dbReference>
<reference evidence="4" key="3">
    <citation type="submission" date="2025-09" db="UniProtKB">
        <authorList>
            <consortium name="Ensembl"/>
        </authorList>
    </citation>
    <scope>IDENTIFICATION</scope>
</reference>
<feature type="region of interest" description="Disordered" evidence="1">
    <location>
        <begin position="408"/>
        <end position="427"/>
    </location>
</feature>
<dbReference type="GeneTree" id="ENSGT00940000162507"/>
<dbReference type="SMART" id="SM00233">
    <property type="entry name" value="PH"/>
    <property type="match status" value="1"/>
</dbReference>
<dbReference type="Proteomes" id="UP001501940">
    <property type="component" value="Chromosome 9"/>
</dbReference>
<feature type="region of interest" description="Disordered" evidence="1">
    <location>
        <begin position="784"/>
        <end position="826"/>
    </location>
</feature>
<dbReference type="Gene3D" id="2.30.29.30">
    <property type="entry name" value="Pleckstrin-homology domain (PH domain)/Phosphotyrosine-binding domain (PTB)"/>
    <property type="match status" value="1"/>
</dbReference>
<evidence type="ECO:0000259" key="3">
    <source>
        <dbReference type="PROSITE" id="PS50010"/>
    </source>
</evidence>
<dbReference type="Pfam" id="PF22697">
    <property type="entry name" value="SOS1_NGEF_PH"/>
    <property type="match status" value="1"/>
</dbReference>
<dbReference type="InterPro" id="IPR035899">
    <property type="entry name" value="DBL_dom_sf"/>
</dbReference>
<evidence type="ECO:0000313" key="5">
    <source>
        <dbReference type="Proteomes" id="UP001501940"/>
    </source>
</evidence>
<feature type="compositionally biased region" description="Low complexity" evidence="1">
    <location>
        <begin position="791"/>
        <end position="810"/>
    </location>
</feature>
<dbReference type="PANTHER" id="PTHR45845">
    <property type="entry name" value="RHO GUANINE NUCLEOTIDE EXCHANGE FACTOR-RELATED"/>
    <property type="match status" value="1"/>
</dbReference>
<feature type="domain" description="DH" evidence="3">
    <location>
        <begin position="940"/>
        <end position="1117"/>
    </location>
</feature>
<sequence length="1384" mass="156074">MGPENHISDAESLDNCIQSTLSALYRPFSATASTVLWQLFSVVERQYRGDGLRCLIDFLLPAKRILQIIQKETCVRFRGLLFYHEGWPLCIHEKVVLQLAPLHKVRLKQGDFYLQIVPLGRKAAKLVIKCLSSSGQAIAEIPISESMYGSVFTAEFLQNVTRDRNLHPLQNCLLTTGTAVYRTPWKNVVNPLFVSSTADAIMQARCNRGGFRGHLSTCSTSGSTGTLDSHRSSRESLHSQGADSIFSEPTTPNRNHTDSSSENHADPAAPIVKIERPAEECGVGQDGEDGGGRDRGSKMLSFSTDLSNPGPRRRLLRDSAAFESRRLFRKSYMEALQNPMSLGSSSESILEESPEHSAGLRQGTVTPGSSPDTRTSPREHLSRRRSVTLVFTVIIIFVCAGQREDSISTENRRHRNSGEELHSPKAANGTAIRHECNAVFPKLVSEVNQELLTSGAVILPGNRDRGGRAVLQVCTRAQVWAGESSTADDLTCLLGYYCSTLRKERRDEGLTVVIDSRRQQPVPALLSSLSEFQVSLHILPACLFMFFRFSEQTETLSSLKALLKHIDQTQLTRELEGTFHYDHNHWIHFRQKIEPFASSCSAAITSLQESISTLSASSNLKTSKEVSEAIEQQRHLMKCVLDDTRLNRLRLEGGTVLARIRKEEACENENYRDAVDMLNALYNQVDEEVHKLVILSNKSQKQLESLLEVRKFEEQTQQQQRLGLQLVKESPESLPGSVLLDFKQHLGSVLSRVEQRKTKLDILTNLYECVRLPVSITPLTFEDSKNDSPVPFSKSPTSSISSTSHFTFSPDSESKLRQSPSMFDDTDSDCTVDSTISCHSEPIYSGASRLRKQPMKKIMKKTMSYELTPRDSGHSDVSHVHGYTGVYIKGLEVANNVSAEKKLQRPDVMSPALGRSRSMSTPSRTHNRRSDGEGKKQSSKVQHIMDEMISTEREYVRSLSYIIEHYFPEMERLDLPQDLRGKRSIIFGNVEKLWDFHSQYFLKELEACAHSPLSISSCFLRHEDQFGMYALYSKNKPQSDALLCSHGNEFFKNKQMELGDKMDLASYLLKPIQRMSKYALLLKDLIKECSQSQEQELNDLRTAEEMVKFQLRHGNDLLAMDAIRGCDVNLKEQGQLRCQDEFIVWCGRRKYLRHVFLFEDLILFSKTKKIEGGYDIYIYKQSFKTAEIGMTENVGDSGLRFEIWFRRRKSQDTFILQASSAEVKAVWTAIIGKILWRQALRNRELRMQEMVSMGIGSKPFMDIKPSDAAISDRAIDYIMKGTESRTRASIAVPSFEHCTSFKRPHSTISNSSTSSSSSQSSSSLLGSLNLHLYSSPSHPHTHPYPLGSVSSFAQWPYDCIEEDELEQETGSQPSMSEWLLFVAF</sequence>
<reference evidence="4" key="2">
    <citation type="submission" date="2025-08" db="UniProtKB">
        <authorList>
            <consortium name="Ensembl"/>
        </authorList>
    </citation>
    <scope>IDENTIFICATION</scope>
</reference>
<gene>
    <name evidence="4" type="primary">PLEKHG4B</name>
</gene>
<feature type="domain" description="PH" evidence="2">
    <location>
        <begin position="1129"/>
        <end position="1236"/>
    </location>
</feature>
<dbReference type="GO" id="GO:0005085">
    <property type="term" value="F:guanyl-nucleotide exchange factor activity"/>
    <property type="evidence" value="ECO:0007669"/>
    <property type="project" value="InterPro"/>
</dbReference>
<proteinExistence type="predicted"/>
<dbReference type="Pfam" id="PF00621">
    <property type="entry name" value="RhoGEF"/>
    <property type="match status" value="1"/>
</dbReference>
<feature type="compositionally biased region" description="Polar residues" evidence="1">
    <location>
        <begin position="238"/>
        <end position="254"/>
    </location>
</feature>
<dbReference type="PROSITE" id="PS50003">
    <property type="entry name" value="PH_DOMAIN"/>
    <property type="match status" value="1"/>
</dbReference>
<organism evidence="4 5">
    <name type="scientific">Amphiprion ocellaris</name>
    <name type="common">Clown anemonefish</name>
    <dbReference type="NCBI Taxonomy" id="80972"/>
    <lineage>
        <taxon>Eukaryota</taxon>
        <taxon>Metazoa</taxon>
        <taxon>Chordata</taxon>
        <taxon>Craniata</taxon>
        <taxon>Vertebrata</taxon>
        <taxon>Euteleostomi</taxon>
        <taxon>Actinopterygii</taxon>
        <taxon>Neopterygii</taxon>
        <taxon>Teleostei</taxon>
        <taxon>Neoteleostei</taxon>
        <taxon>Acanthomorphata</taxon>
        <taxon>Ovalentaria</taxon>
        <taxon>Pomacentridae</taxon>
        <taxon>Amphiprion</taxon>
    </lineage>
</organism>
<feature type="region of interest" description="Disordered" evidence="1">
    <location>
        <begin position="902"/>
        <end position="941"/>
    </location>
</feature>
<keyword evidence="5" id="KW-1185">Reference proteome</keyword>
<evidence type="ECO:0000313" key="4">
    <source>
        <dbReference type="Ensembl" id="ENSAOCP00000018725.2"/>
    </source>
</evidence>
<evidence type="ECO:0000256" key="1">
    <source>
        <dbReference type="SAM" id="MobiDB-lite"/>
    </source>
</evidence>
<protein>
    <submittedName>
        <fullName evidence="4">Uncharacterized protein</fullName>
    </submittedName>
</protein>
<dbReference type="PANTHER" id="PTHR45845:SF1">
    <property type="entry name" value="PLECKSTRIN HOMOLOGY AND RHOGEF DOMAIN CONTAINING G4B"/>
    <property type="match status" value="1"/>
</dbReference>
<feature type="region of interest" description="Disordered" evidence="1">
    <location>
        <begin position="339"/>
        <end position="382"/>
    </location>
</feature>
<dbReference type="SMART" id="SM00325">
    <property type="entry name" value="RhoGEF"/>
    <property type="match status" value="1"/>
</dbReference>
<dbReference type="InterPro" id="IPR055251">
    <property type="entry name" value="SOS1_NGEF_PH"/>
</dbReference>
<dbReference type="InterPro" id="IPR052231">
    <property type="entry name" value="Rho_GEF_signaling-related"/>
</dbReference>
<dbReference type="SUPFAM" id="SSF48065">
    <property type="entry name" value="DBL homology domain (DH-domain)"/>
    <property type="match status" value="1"/>
</dbReference>
<dbReference type="InterPro" id="IPR000219">
    <property type="entry name" value="DH_dom"/>
</dbReference>
<dbReference type="CDD" id="cd00160">
    <property type="entry name" value="RhoGEF"/>
    <property type="match status" value="1"/>
</dbReference>
<dbReference type="Ensembl" id="ENSAOCT00000033255.2">
    <property type="protein sequence ID" value="ENSAOCP00000018725.2"/>
    <property type="gene ID" value="ENSAOCG00000023913.2"/>
</dbReference>